<gene>
    <name evidence="9" type="ORF">GQR93_12375</name>
</gene>
<keyword evidence="3 6" id="KW-0812">Transmembrane</keyword>
<organism evidence="9 10">
    <name type="scientific">Lentilactobacillus hilgardii</name>
    <name type="common">Lactobacillus hilgardii</name>
    <dbReference type="NCBI Taxonomy" id="1588"/>
    <lineage>
        <taxon>Bacteria</taxon>
        <taxon>Bacillati</taxon>
        <taxon>Bacillota</taxon>
        <taxon>Bacilli</taxon>
        <taxon>Lactobacillales</taxon>
        <taxon>Lactobacillaceae</taxon>
        <taxon>Lentilactobacillus</taxon>
    </lineage>
</organism>
<dbReference type="InterPro" id="IPR019264">
    <property type="entry name" value="DUF2179"/>
</dbReference>
<dbReference type="InterPro" id="IPR022930">
    <property type="entry name" value="UPF0316"/>
</dbReference>
<dbReference type="AlphaFoldDB" id="A0A6P1E9X7"/>
<evidence type="ECO:0000313" key="10">
    <source>
        <dbReference type="Proteomes" id="UP000465035"/>
    </source>
</evidence>
<sequence>MHAVKPAFVNVNMLLFYTEKSKLSLKSLGRDRSMELAVTIFILNALYISINTFRTMLVVKGHQFLAPLVAVGEELIYVIALAIALDHIDSPLNVASYAVGFGVGIYIGIVIENKIALGYVNFQVTVQIDPENPVHAHNEELAEKLRNLGYGVTVSRAEGRSGARLVLSILAPRKADRRLMEQIKEISPDAFIMVQEPVQLSGGFWSKEVDRRYHGANNH</sequence>
<feature type="transmembrane region" description="Helical" evidence="6">
    <location>
        <begin position="36"/>
        <end position="53"/>
    </location>
</feature>
<evidence type="ECO:0000256" key="2">
    <source>
        <dbReference type="ARBA" id="ARBA00022475"/>
    </source>
</evidence>
<keyword evidence="5 6" id="KW-0472">Membrane</keyword>
<feature type="transmembrane region" description="Helical" evidence="6">
    <location>
        <begin position="65"/>
        <end position="85"/>
    </location>
</feature>
<dbReference type="CDD" id="cd16381">
    <property type="entry name" value="YitT_C_like_1"/>
    <property type="match status" value="1"/>
</dbReference>
<dbReference type="GeneID" id="69059171"/>
<dbReference type="Pfam" id="PF18955">
    <property type="entry name" value="DUF5698"/>
    <property type="match status" value="1"/>
</dbReference>
<keyword evidence="4 6" id="KW-1133">Transmembrane helix</keyword>
<dbReference type="PANTHER" id="PTHR40060:SF1">
    <property type="entry name" value="UPF0316 PROTEIN YEBE"/>
    <property type="match status" value="1"/>
</dbReference>
<comment type="similarity">
    <text evidence="6">Belongs to the UPF0316 family.</text>
</comment>
<protein>
    <recommendedName>
        <fullName evidence="6">UPF0316 protein GQR93_12375</fullName>
    </recommendedName>
</protein>
<feature type="domain" description="DUF5698" evidence="8">
    <location>
        <begin position="52"/>
        <end position="109"/>
    </location>
</feature>
<evidence type="ECO:0000313" key="9">
    <source>
        <dbReference type="EMBL" id="QHB52930.1"/>
    </source>
</evidence>
<dbReference type="Proteomes" id="UP000465035">
    <property type="component" value="Chromosome"/>
</dbReference>
<evidence type="ECO:0000256" key="6">
    <source>
        <dbReference type="HAMAP-Rule" id="MF_01515"/>
    </source>
</evidence>
<proteinExistence type="inferred from homology"/>
<dbReference type="Pfam" id="PF10035">
    <property type="entry name" value="DUF2179"/>
    <property type="match status" value="1"/>
</dbReference>
<dbReference type="PANTHER" id="PTHR40060">
    <property type="entry name" value="UPF0316 PROTEIN YEBE"/>
    <property type="match status" value="1"/>
</dbReference>
<dbReference type="RefSeq" id="WP_004466297.1">
    <property type="nucleotide sequence ID" value="NZ_CABKOL010000104.1"/>
</dbReference>
<dbReference type="GO" id="GO:0005886">
    <property type="term" value="C:plasma membrane"/>
    <property type="evidence" value="ECO:0007669"/>
    <property type="project" value="UniProtKB-SubCell"/>
</dbReference>
<evidence type="ECO:0000256" key="3">
    <source>
        <dbReference type="ARBA" id="ARBA00022692"/>
    </source>
</evidence>
<dbReference type="EMBL" id="CP047121">
    <property type="protein sequence ID" value="QHB52930.1"/>
    <property type="molecule type" value="Genomic_DNA"/>
</dbReference>
<evidence type="ECO:0000256" key="1">
    <source>
        <dbReference type="ARBA" id="ARBA00004651"/>
    </source>
</evidence>
<accession>A0A6P1E9X7</accession>
<keyword evidence="2 6" id="KW-1003">Cell membrane</keyword>
<dbReference type="NCBIfam" id="NF003194">
    <property type="entry name" value="PRK04164.1-5"/>
    <property type="match status" value="1"/>
</dbReference>
<evidence type="ECO:0000256" key="5">
    <source>
        <dbReference type="ARBA" id="ARBA00023136"/>
    </source>
</evidence>
<reference evidence="9 10" key="1">
    <citation type="submission" date="2019-12" db="EMBL/GenBank/DDBJ databases">
        <title>Lactobacillus hilgardii FLUB.</title>
        <authorList>
            <person name="Gustaw K."/>
        </authorList>
    </citation>
    <scope>NUCLEOTIDE SEQUENCE [LARGE SCALE GENOMIC DNA]</scope>
    <source>
        <strain evidence="9 10">FLUB</strain>
    </source>
</reference>
<evidence type="ECO:0000256" key="4">
    <source>
        <dbReference type="ARBA" id="ARBA00022989"/>
    </source>
</evidence>
<evidence type="ECO:0000259" key="7">
    <source>
        <dbReference type="Pfam" id="PF10035"/>
    </source>
</evidence>
<name>A0A6P1E9X7_LENHI</name>
<comment type="subcellular location">
    <subcellularLocation>
        <location evidence="1 6">Cell membrane</location>
        <topology evidence="1 6">Multi-pass membrane protein</topology>
    </subcellularLocation>
</comment>
<feature type="transmembrane region" description="Helical" evidence="6">
    <location>
        <begin position="91"/>
        <end position="111"/>
    </location>
</feature>
<feature type="domain" description="DUF2179" evidence="7">
    <location>
        <begin position="150"/>
        <end position="202"/>
    </location>
</feature>
<dbReference type="SMR" id="A0A6P1E9X7"/>
<evidence type="ECO:0000259" key="8">
    <source>
        <dbReference type="Pfam" id="PF18955"/>
    </source>
</evidence>
<dbReference type="InterPro" id="IPR044035">
    <property type="entry name" value="DUF5698"/>
</dbReference>
<dbReference type="HAMAP" id="MF_01515">
    <property type="entry name" value="UPF0316"/>
    <property type="match status" value="1"/>
</dbReference>